<dbReference type="OrthoDB" id="9843358at2"/>
<feature type="transmembrane region" description="Helical" evidence="1">
    <location>
        <begin position="7"/>
        <end position="26"/>
    </location>
</feature>
<keyword evidence="1" id="KW-0472">Membrane</keyword>
<gene>
    <name evidence="2" type="ORF">BCM40_03650</name>
</gene>
<reference evidence="2" key="1">
    <citation type="submission" date="2016-10" db="EMBL/GenBank/DDBJ databases">
        <authorList>
            <person name="See-Too W.S."/>
        </authorList>
    </citation>
    <scope>NUCLEOTIDE SEQUENCE</scope>
    <source>
        <strain evidence="2">DSM 22276</strain>
    </source>
</reference>
<sequence length="171" mass="19551">MIRKVIIAVPFLTLVGLGVIITLINMDDADDLVVQEDLIEVVASEKLEMSEHNPFNPKYKGNQKMESSFDGTVEGFLTEIHIVWTEFEGEEKYDHSASSSSYGLVASVVSEVNYLEPQIADEWMWKFDELRETAHQLTSPVMGLDYAERVSLIHEFEEDLNKLYQEFVLQS</sequence>
<evidence type="ECO:0000256" key="1">
    <source>
        <dbReference type="SAM" id="Phobius"/>
    </source>
</evidence>
<dbReference type="AlphaFoldDB" id="A0A1C7EFP8"/>
<keyword evidence="1" id="KW-1133">Transmembrane helix</keyword>
<accession>A0A1C7EFP8</accession>
<organism evidence="2 3">
    <name type="scientific">Planococcus donghaensis</name>
    <dbReference type="NCBI Taxonomy" id="414778"/>
    <lineage>
        <taxon>Bacteria</taxon>
        <taxon>Bacillati</taxon>
        <taxon>Bacillota</taxon>
        <taxon>Bacilli</taxon>
        <taxon>Bacillales</taxon>
        <taxon>Caryophanaceae</taxon>
        <taxon>Planococcus</taxon>
    </lineage>
</organism>
<protein>
    <submittedName>
        <fullName evidence="2">Uncharacterized protein</fullName>
    </submittedName>
</protein>
<name>A0A1C7EFP8_9BACL</name>
<dbReference type="Proteomes" id="UP000092495">
    <property type="component" value="Chromosome"/>
</dbReference>
<evidence type="ECO:0000313" key="2">
    <source>
        <dbReference type="EMBL" id="ANU22501.1"/>
    </source>
</evidence>
<dbReference type="EMBL" id="CP016543">
    <property type="protein sequence ID" value="ANU22501.1"/>
    <property type="molecule type" value="Genomic_DNA"/>
</dbReference>
<dbReference type="RefSeq" id="WP_065525608.1">
    <property type="nucleotide sequence ID" value="NZ_CP016543.2"/>
</dbReference>
<dbReference type="KEGG" id="pdg:BCM40_03650"/>
<evidence type="ECO:0000313" key="3">
    <source>
        <dbReference type="Proteomes" id="UP000092495"/>
    </source>
</evidence>
<keyword evidence="1" id="KW-0812">Transmembrane</keyword>
<proteinExistence type="predicted"/>
<keyword evidence="3" id="KW-1185">Reference proteome</keyword>